<evidence type="ECO:0000313" key="6">
    <source>
        <dbReference type="EMBL" id="AIE94190.1"/>
    </source>
</evidence>
<dbReference type="Gene3D" id="3.40.640.10">
    <property type="entry name" value="Type I PLP-dependent aspartate aminotransferase-like (Major domain)"/>
    <property type="match status" value="1"/>
</dbReference>
<dbReference type="PANTHER" id="PTHR43488:SF2">
    <property type="entry name" value="GLUTAMATE-PYRUVATE AMINOTRANSFERASE ALAA"/>
    <property type="match status" value="1"/>
</dbReference>
<evidence type="ECO:0000256" key="4">
    <source>
        <dbReference type="ARBA" id="ARBA00022898"/>
    </source>
</evidence>
<dbReference type="GO" id="GO:0030170">
    <property type="term" value="F:pyridoxal phosphate binding"/>
    <property type="evidence" value="ECO:0007669"/>
    <property type="project" value="InterPro"/>
</dbReference>
<dbReference type="EMBL" id="KF900416">
    <property type="protein sequence ID" value="AIE94190.1"/>
    <property type="molecule type" value="Genomic_DNA"/>
</dbReference>
<dbReference type="InterPro" id="IPR015422">
    <property type="entry name" value="PyrdxlP-dep_Trfase_small"/>
</dbReference>
<evidence type="ECO:0000256" key="3">
    <source>
        <dbReference type="ARBA" id="ARBA00022679"/>
    </source>
</evidence>
<comment type="cofactor">
    <cofactor evidence="1">
        <name>pyridoxal 5'-phosphate</name>
        <dbReference type="ChEBI" id="CHEBI:597326"/>
    </cofactor>
</comment>
<dbReference type="PANTHER" id="PTHR43488">
    <property type="entry name" value="GLUTAMATE-PYRUVATE AMINOTRANSFERASE ALAA"/>
    <property type="match status" value="1"/>
</dbReference>
<dbReference type="InterPro" id="IPR051926">
    <property type="entry name" value="Ala_Aminotransferase"/>
</dbReference>
<dbReference type="CDD" id="cd00609">
    <property type="entry name" value="AAT_like"/>
    <property type="match status" value="1"/>
</dbReference>
<reference evidence="6" key="1">
    <citation type="journal article" date="2014" name="Genome Biol. Evol.">
        <title>Pangenome evidence for extensive interdomain horizontal transfer affecting lineage core and shell genes in uncultured planktonic thaumarchaeota and euryarchaeota.</title>
        <authorList>
            <person name="Deschamps P."/>
            <person name="Zivanovic Y."/>
            <person name="Moreira D."/>
            <person name="Rodriguez-Valera F."/>
            <person name="Lopez-Garcia P."/>
        </authorList>
    </citation>
    <scope>NUCLEOTIDE SEQUENCE</scope>
</reference>
<protein>
    <submittedName>
        <fullName evidence="6">Alanine aminotransferase</fullName>
    </submittedName>
</protein>
<dbReference type="Gene3D" id="3.90.1150.10">
    <property type="entry name" value="Aspartate Aminotransferase, domain 1"/>
    <property type="match status" value="1"/>
</dbReference>
<dbReference type="InterPro" id="IPR004839">
    <property type="entry name" value="Aminotransferase_I/II_large"/>
</dbReference>
<dbReference type="Pfam" id="PF00155">
    <property type="entry name" value="Aminotran_1_2"/>
    <property type="match status" value="1"/>
</dbReference>
<keyword evidence="4" id="KW-0663">Pyridoxal phosphate</keyword>
<evidence type="ECO:0000259" key="5">
    <source>
        <dbReference type="Pfam" id="PF00155"/>
    </source>
</evidence>
<dbReference type="InterPro" id="IPR015424">
    <property type="entry name" value="PyrdxlP-dep_Trfase"/>
</dbReference>
<dbReference type="AlphaFoldDB" id="A0A075FR95"/>
<dbReference type="InterPro" id="IPR015421">
    <property type="entry name" value="PyrdxlP-dep_Trfase_major"/>
</dbReference>
<name>A0A075FR95_9EURY</name>
<organism evidence="6">
    <name type="scientific">uncultured marine group II/III euryarchaeote AD1000_44_A09</name>
    <dbReference type="NCBI Taxonomy" id="1457774"/>
    <lineage>
        <taxon>Archaea</taxon>
        <taxon>Methanobacteriati</taxon>
        <taxon>Methanobacteriota</taxon>
        <taxon>environmental samples</taxon>
    </lineage>
</organism>
<keyword evidence="2 6" id="KW-0032">Aminotransferase</keyword>
<feature type="domain" description="Aminotransferase class I/classII large" evidence="5">
    <location>
        <begin position="34"/>
        <end position="381"/>
    </location>
</feature>
<sequence>MVEQVDVSERAAAIEYAIRDVVVPAVELEKQGHEIIRLNIGDPLAYEGLPTPTHMIDAYKRALDSQDNGYGPSYGLSALRLAIASAETGKGWPCSEDDVYVTHGVTEALQIIFAAFLEEGTKVLAPGPHYPPYMAYPQMYGATTVEYRMDPTDGWRIDLDDIRQKMDDSVRLLVLINPNNPTGNVATKAEIDAVFTIARDYPNCTIIADEIYDGLDFTGSLVSLASRSTDVPVITLNGVSKVYFAPGWRIGYMAWHDPEGRLALVRDGVERLLRSRLCASTPAQHGFLAGLTEDRGWLDGHKALVKQRLDYCMERIEAIDGIECEAPGGAFYLFVRITDERAASDKQWVLDLLHQHHVLVVHGSGFSPEFGAGHFRMVCLPAIDVLATAFDRIDQFING</sequence>
<proteinExistence type="predicted"/>
<dbReference type="SUPFAM" id="SSF53383">
    <property type="entry name" value="PLP-dependent transferases"/>
    <property type="match status" value="1"/>
</dbReference>
<evidence type="ECO:0000256" key="1">
    <source>
        <dbReference type="ARBA" id="ARBA00001933"/>
    </source>
</evidence>
<keyword evidence="3 6" id="KW-0808">Transferase</keyword>
<dbReference type="GO" id="GO:0008483">
    <property type="term" value="F:transaminase activity"/>
    <property type="evidence" value="ECO:0007669"/>
    <property type="project" value="UniProtKB-KW"/>
</dbReference>
<accession>A0A075FR95</accession>
<evidence type="ECO:0000256" key="2">
    <source>
        <dbReference type="ARBA" id="ARBA00022576"/>
    </source>
</evidence>